<dbReference type="PANTHER" id="PTHR12271">
    <property type="entry name" value="POLY A POLYMERASE CID PAP -RELATED"/>
    <property type="match status" value="1"/>
</dbReference>
<protein>
    <recommendedName>
        <fullName evidence="4">PAP-associated domain-containing protein</fullName>
    </recommendedName>
</protein>
<dbReference type="PANTHER" id="PTHR12271:SF127">
    <property type="entry name" value="SPECKLE TARGETED PIP5K1A-REGULATED POLY(A) POLYMERASE"/>
    <property type="match status" value="1"/>
</dbReference>
<evidence type="ECO:0000256" key="3">
    <source>
        <dbReference type="ARBA" id="ARBA00022842"/>
    </source>
</evidence>
<dbReference type="EMBL" id="JANPWB010000015">
    <property type="protein sequence ID" value="KAJ1089468.1"/>
    <property type="molecule type" value="Genomic_DNA"/>
</dbReference>
<keyword evidence="3" id="KW-0460">Magnesium</keyword>
<keyword evidence="2" id="KW-0479">Metal-binding</keyword>
<keyword evidence="6" id="KW-1185">Reference proteome</keyword>
<dbReference type="Pfam" id="PF03828">
    <property type="entry name" value="PAP_assoc"/>
    <property type="match status" value="1"/>
</dbReference>
<evidence type="ECO:0000256" key="2">
    <source>
        <dbReference type="ARBA" id="ARBA00022723"/>
    </source>
</evidence>
<dbReference type="SUPFAM" id="SSF81631">
    <property type="entry name" value="PAP/OAS1 substrate-binding domain"/>
    <property type="match status" value="1"/>
</dbReference>
<sequence>MSTRVVPRLFRGCVDRRGLSTGRRSEEGGKAVSLLSEFFGFFADFDFASTVISLREGHVLPVSDFVSADANTRLKFGVLKIQDPFELSHNVAGNVNEKTALRLQRRCQEGAKCCRSLHYQ</sequence>
<dbReference type="Gene3D" id="1.10.1410.10">
    <property type="match status" value="1"/>
</dbReference>
<dbReference type="InterPro" id="IPR002058">
    <property type="entry name" value="PAP_assoc"/>
</dbReference>
<evidence type="ECO:0000313" key="5">
    <source>
        <dbReference type="EMBL" id="KAJ1089468.1"/>
    </source>
</evidence>
<dbReference type="GO" id="GO:0031123">
    <property type="term" value="P:RNA 3'-end processing"/>
    <property type="evidence" value="ECO:0007669"/>
    <property type="project" value="TreeGrafter"/>
</dbReference>
<evidence type="ECO:0000259" key="4">
    <source>
        <dbReference type="Pfam" id="PF03828"/>
    </source>
</evidence>
<dbReference type="Proteomes" id="UP001066276">
    <property type="component" value="Chromosome 11"/>
</dbReference>
<evidence type="ECO:0000313" key="6">
    <source>
        <dbReference type="Proteomes" id="UP001066276"/>
    </source>
</evidence>
<gene>
    <name evidence="5" type="ORF">NDU88_002619</name>
</gene>
<evidence type="ECO:0000256" key="1">
    <source>
        <dbReference type="ARBA" id="ARBA00022679"/>
    </source>
</evidence>
<dbReference type="GO" id="GO:1990817">
    <property type="term" value="F:poly(A) RNA polymerase activity"/>
    <property type="evidence" value="ECO:0007669"/>
    <property type="project" value="TreeGrafter"/>
</dbReference>
<accession>A0AAV7LEA1</accession>
<proteinExistence type="predicted"/>
<dbReference type="GO" id="GO:0046872">
    <property type="term" value="F:metal ion binding"/>
    <property type="evidence" value="ECO:0007669"/>
    <property type="project" value="UniProtKB-KW"/>
</dbReference>
<dbReference type="AlphaFoldDB" id="A0AAV7LEA1"/>
<keyword evidence="1" id="KW-0808">Transferase</keyword>
<name>A0AAV7LEA1_PLEWA</name>
<dbReference type="GO" id="GO:0016607">
    <property type="term" value="C:nuclear speck"/>
    <property type="evidence" value="ECO:0007669"/>
    <property type="project" value="TreeGrafter"/>
</dbReference>
<comment type="caution">
    <text evidence="5">The sequence shown here is derived from an EMBL/GenBank/DDBJ whole genome shotgun (WGS) entry which is preliminary data.</text>
</comment>
<organism evidence="5 6">
    <name type="scientific">Pleurodeles waltl</name>
    <name type="common">Iberian ribbed newt</name>
    <dbReference type="NCBI Taxonomy" id="8319"/>
    <lineage>
        <taxon>Eukaryota</taxon>
        <taxon>Metazoa</taxon>
        <taxon>Chordata</taxon>
        <taxon>Craniata</taxon>
        <taxon>Vertebrata</taxon>
        <taxon>Euteleostomi</taxon>
        <taxon>Amphibia</taxon>
        <taxon>Batrachia</taxon>
        <taxon>Caudata</taxon>
        <taxon>Salamandroidea</taxon>
        <taxon>Salamandridae</taxon>
        <taxon>Pleurodelinae</taxon>
        <taxon>Pleurodeles</taxon>
    </lineage>
</organism>
<feature type="domain" description="PAP-associated" evidence="4">
    <location>
        <begin position="33"/>
        <end position="89"/>
    </location>
</feature>
<reference evidence="5" key="1">
    <citation type="journal article" date="2022" name="bioRxiv">
        <title>Sequencing and chromosome-scale assembly of the giantPleurodeles waltlgenome.</title>
        <authorList>
            <person name="Brown T."/>
            <person name="Elewa A."/>
            <person name="Iarovenko S."/>
            <person name="Subramanian E."/>
            <person name="Araus A.J."/>
            <person name="Petzold A."/>
            <person name="Susuki M."/>
            <person name="Suzuki K.-i.T."/>
            <person name="Hayashi T."/>
            <person name="Toyoda A."/>
            <person name="Oliveira C."/>
            <person name="Osipova E."/>
            <person name="Leigh N.D."/>
            <person name="Simon A."/>
            <person name="Yun M.H."/>
        </authorList>
    </citation>
    <scope>NUCLEOTIDE SEQUENCE</scope>
    <source>
        <strain evidence="5">20211129_DDA</strain>
        <tissue evidence="5">Liver</tissue>
    </source>
</reference>